<dbReference type="AlphaFoldDB" id="A0A9X0CMX7"/>
<proteinExistence type="predicted"/>
<name>A0A9X0CMX7_9CNID</name>
<sequence length="65" mass="6906">MALESSATDSKDFNCFLGAVAIFNVEDVVGKVLPCGGPITSGQSTDNGEETVWVRQKRLVNFKAG</sequence>
<evidence type="ECO:0000313" key="2">
    <source>
        <dbReference type="Proteomes" id="UP001163046"/>
    </source>
</evidence>
<reference evidence="1" key="1">
    <citation type="submission" date="2023-01" db="EMBL/GenBank/DDBJ databases">
        <title>Genome assembly of the deep-sea coral Lophelia pertusa.</title>
        <authorList>
            <person name="Herrera S."/>
            <person name="Cordes E."/>
        </authorList>
    </citation>
    <scope>NUCLEOTIDE SEQUENCE</scope>
    <source>
        <strain evidence="1">USNM1676648</strain>
        <tissue evidence="1">Polyp</tissue>
    </source>
</reference>
<feature type="non-terminal residue" evidence="1">
    <location>
        <position position="65"/>
    </location>
</feature>
<keyword evidence="2" id="KW-1185">Reference proteome</keyword>
<dbReference type="EMBL" id="MU827207">
    <property type="protein sequence ID" value="KAJ7367426.1"/>
    <property type="molecule type" value="Genomic_DNA"/>
</dbReference>
<organism evidence="1 2">
    <name type="scientific">Desmophyllum pertusum</name>
    <dbReference type="NCBI Taxonomy" id="174260"/>
    <lineage>
        <taxon>Eukaryota</taxon>
        <taxon>Metazoa</taxon>
        <taxon>Cnidaria</taxon>
        <taxon>Anthozoa</taxon>
        <taxon>Hexacorallia</taxon>
        <taxon>Scleractinia</taxon>
        <taxon>Caryophylliina</taxon>
        <taxon>Caryophylliidae</taxon>
        <taxon>Desmophyllum</taxon>
    </lineage>
</organism>
<gene>
    <name evidence="1" type="ORF">OS493_040453</name>
</gene>
<comment type="caution">
    <text evidence="1">The sequence shown here is derived from an EMBL/GenBank/DDBJ whole genome shotgun (WGS) entry which is preliminary data.</text>
</comment>
<evidence type="ECO:0000313" key="1">
    <source>
        <dbReference type="EMBL" id="KAJ7367426.1"/>
    </source>
</evidence>
<dbReference type="Proteomes" id="UP001163046">
    <property type="component" value="Unassembled WGS sequence"/>
</dbReference>
<protein>
    <submittedName>
        <fullName evidence="1">Uncharacterized protein</fullName>
    </submittedName>
</protein>
<accession>A0A9X0CMX7</accession>